<sequence length="77" mass="7441">MSLDVGASKSLTATVTPADAVQTVTFTSSDAKIATVDSSGTVTAVGAGSADITATTVNGLTAVCKVTVKAVEPPVEG</sequence>
<dbReference type="SUPFAM" id="SSF49373">
    <property type="entry name" value="Invasin/intimin cell-adhesion fragments"/>
    <property type="match status" value="1"/>
</dbReference>
<name>A0A0E3GMR4_9CAUD</name>
<protein>
    <submittedName>
        <fullName evidence="2">Major tail protein</fullName>
    </submittedName>
</protein>
<dbReference type="OrthoDB" id="27724at10239"/>
<feature type="domain" description="BIG2" evidence="1">
    <location>
        <begin position="1"/>
        <end position="66"/>
    </location>
</feature>
<dbReference type="Proteomes" id="UP000033012">
    <property type="component" value="Segment"/>
</dbReference>
<dbReference type="KEGG" id="vg:26625493"/>
<dbReference type="SMART" id="SM00635">
    <property type="entry name" value="BID_2"/>
    <property type="match status" value="1"/>
</dbReference>
<dbReference type="Pfam" id="PF02368">
    <property type="entry name" value="Big_2"/>
    <property type="match status" value="1"/>
</dbReference>
<keyword evidence="3" id="KW-1185">Reference proteome</keyword>
<evidence type="ECO:0000259" key="1">
    <source>
        <dbReference type="SMART" id="SM00635"/>
    </source>
</evidence>
<evidence type="ECO:0000313" key="3">
    <source>
        <dbReference type="Proteomes" id="UP000033012"/>
    </source>
</evidence>
<proteinExistence type="predicted"/>
<organism evidence="2 3">
    <name type="scientific">Enterobacter phage E-3</name>
    <dbReference type="NCBI Taxonomy" id="1636314"/>
    <lineage>
        <taxon>Viruses</taxon>
        <taxon>Duplodnaviria</taxon>
        <taxon>Heunggongvirae</taxon>
        <taxon>Uroviricota</taxon>
        <taxon>Caudoviricetes</taxon>
        <taxon>Autographivirales</taxon>
        <taxon>Autotranscriptaviridae</taxon>
        <taxon>Studiervirinae</taxon>
        <taxon>Teetrevirus</taxon>
        <taxon>Teetrevirus E3</taxon>
    </lineage>
</organism>
<dbReference type="Gene3D" id="2.60.40.1080">
    <property type="match status" value="1"/>
</dbReference>
<dbReference type="EMBL" id="KP791806">
    <property type="protein sequence ID" value="AKA61614.1"/>
    <property type="molecule type" value="Genomic_DNA"/>
</dbReference>
<dbReference type="GeneID" id="26625493"/>
<dbReference type="InterPro" id="IPR003343">
    <property type="entry name" value="Big_2"/>
</dbReference>
<dbReference type="InterPro" id="IPR008964">
    <property type="entry name" value="Invasin/intimin_cell_adhesion"/>
</dbReference>
<reference evidence="2 3" key="1">
    <citation type="submission" date="2015-02" db="EMBL/GenBank/DDBJ databases">
        <title>Potential of phage cocktails in the inactivation of Enterobacter cloacae.</title>
        <authorList>
            <person name="Klumpp J."/>
            <person name="Almeida A."/>
        </authorList>
    </citation>
    <scope>NUCLEOTIDE SEQUENCE [LARGE SCALE GENOMIC DNA]</scope>
</reference>
<accession>A0A0E3GMR4</accession>
<dbReference type="RefSeq" id="YP_009198343.1">
    <property type="nucleotide sequence ID" value="NC_028795.1"/>
</dbReference>
<evidence type="ECO:0000313" key="2">
    <source>
        <dbReference type="EMBL" id="AKA61614.1"/>
    </source>
</evidence>